<name>A0A8T0FW73_ARGBR</name>
<dbReference type="GO" id="GO:0043325">
    <property type="term" value="F:phosphatidylinositol-3,4-bisphosphate binding"/>
    <property type="evidence" value="ECO:0007669"/>
    <property type="project" value="TreeGrafter"/>
</dbReference>
<reference evidence="1" key="1">
    <citation type="journal article" date="2020" name="bioRxiv">
        <title>Chromosome-level reference genome of the European wasp spider Argiope bruennichi: a resource for studies on range expansion and evolutionary adaptation.</title>
        <authorList>
            <person name="Sheffer M.M."/>
            <person name="Hoppe A."/>
            <person name="Krehenwinkel H."/>
            <person name="Uhl G."/>
            <person name="Kuss A.W."/>
            <person name="Jensen L."/>
            <person name="Jensen C."/>
            <person name="Gillespie R.G."/>
            <person name="Hoff K.J."/>
            <person name="Prost S."/>
        </authorList>
    </citation>
    <scope>NUCLEOTIDE SEQUENCE</scope>
</reference>
<evidence type="ECO:0000313" key="1">
    <source>
        <dbReference type="EMBL" id="KAF8795364.1"/>
    </source>
</evidence>
<evidence type="ECO:0000313" key="2">
    <source>
        <dbReference type="Proteomes" id="UP000807504"/>
    </source>
</evidence>
<protein>
    <submittedName>
        <fullName evidence="1">Uncharacterized protein</fullName>
    </submittedName>
</protein>
<dbReference type="GO" id="GO:0010314">
    <property type="term" value="F:phosphatidylinositol-5-phosphate binding"/>
    <property type="evidence" value="ECO:0007669"/>
    <property type="project" value="TreeGrafter"/>
</dbReference>
<keyword evidence="2" id="KW-1185">Reference proteome</keyword>
<dbReference type="PANTHER" id="PTHR46607">
    <property type="entry name" value="SEC14 DOMAIN AND SPECTRIN REPEAT-CONTAINING PROTEIN 1"/>
    <property type="match status" value="1"/>
</dbReference>
<dbReference type="PANTHER" id="PTHR46607:SF1">
    <property type="entry name" value="SEC14 DOMAIN AND SPECTRIN REPEAT-CONTAINING PROTEIN 1"/>
    <property type="match status" value="1"/>
</dbReference>
<proteinExistence type="predicted"/>
<dbReference type="GO" id="GO:0070273">
    <property type="term" value="F:phosphatidylinositol-4-phosphate binding"/>
    <property type="evidence" value="ECO:0007669"/>
    <property type="project" value="TreeGrafter"/>
</dbReference>
<dbReference type="GO" id="GO:0080025">
    <property type="term" value="F:phosphatidylinositol-3,5-bisphosphate binding"/>
    <property type="evidence" value="ECO:0007669"/>
    <property type="project" value="TreeGrafter"/>
</dbReference>
<accession>A0A8T0FW73</accession>
<dbReference type="EMBL" id="JABXBU010000002">
    <property type="protein sequence ID" value="KAF8795364.1"/>
    <property type="molecule type" value="Genomic_DNA"/>
</dbReference>
<dbReference type="AlphaFoldDB" id="A0A8T0FW73"/>
<dbReference type="Proteomes" id="UP000807504">
    <property type="component" value="Unassembled WGS sequence"/>
</dbReference>
<dbReference type="GO" id="GO:0005546">
    <property type="term" value="F:phosphatidylinositol-4,5-bisphosphate binding"/>
    <property type="evidence" value="ECO:0007669"/>
    <property type="project" value="TreeGrafter"/>
</dbReference>
<comment type="caution">
    <text evidence="1">The sequence shown here is derived from an EMBL/GenBank/DDBJ whole genome shotgun (WGS) entry which is preliminary data.</text>
</comment>
<reference evidence="1" key="2">
    <citation type="submission" date="2020-06" db="EMBL/GenBank/DDBJ databases">
        <authorList>
            <person name="Sheffer M."/>
        </authorList>
    </citation>
    <scope>NUCLEOTIDE SEQUENCE</scope>
</reference>
<organism evidence="1 2">
    <name type="scientific">Argiope bruennichi</name>
    <name type="common">Wasp spider</name>
    <name type="synonym">Aranea bruennichi</name>
    <dbReference type="NCBI Taxonomy" id="94029"/>
    <lineage>
        <taxon>Eukaryota</taxon>
        <taxon>Metazoa</taxon>
        <taxon>Ecdysozoa</taxon>
        <taxon>Arthropoda</taxon>
        <taxon>Chelicerata</taxon>
        <taxon>Arachnida</taxon>
        <taxon>Araneae</taxon>
        <taxon>Araneomorphae</taxon>
        <taxon>Entelegynae</taxon>
        <taxon>Araneoidea</taxon>
        <taxon>Araneidae</taxon>
        <taxon>Argiope</taxon>
    </lineage>
</organism>
<dbReference type="GO" id="GO:0032266">
    <property type="term" value="F:phosphatidylinositol-3-phosphate binding"/>
    <property type="evidence" value="ECO:0007669"/>
    <property type="project" value="TreeGrafter"/>
</dbReference>
<gene>
    <name evidence="1" type="ORF">HNY73_003218</name>
</gene>
<sequence>MILIFFNPKVKSGDTKEAPIKSYLEQLLTFVAFKESVCLIINKIAQMKKEIQVDFEIGYSLQECEELMHQQNNLEFQCAASIIFFHAIFRWKRTNEKWFVMFIEETRYLRLLSLMDIYGKYSSLKNEASVALKEKNFLSKQISEYSKILDDSSQSLATAIGRRRDLLSASTEFHRLLFEFRGKAQEIRDFVSHFDNNHGFQREMKFYIQKIQVFIDEICYISVTVLSQGLHLLQVLTKLNLSGTTREKHRHHVGGWLAFVEVEREFRLMELNRLSIKIHLMWQLQRCNLGIRQAIQWLKDLIQSMLVRSEEIGETAEEADNLFLLHIRFQEAGKKSYQIGVQLTEIEDGL</sequence>